<evidence type="ECO:0000313" key="4">
    <source>
        <dbReference type="Proteomes" id="UP001057702"/>
    </source>
</evidence>
<keyword evidence="4" id="KW-1185">Reference proteome</keyword>
<gene>
    <name evidence="3" type="ORF">NGB36_03670</name>
</gene>
<dbReference type="RefSeq" id="WP_255918587.1">
    <property type="nucleotide sequence ID" value="NZ_JANFNG010000002.1"/>
</dbReference>
<dbReference type="PANTHER" id="PTHR33055:SF15">
    <property type="entry name" value="TRANSPOSASE-RELATED"/>
    <property type="match status" value="1"/>
</dbReference>
<comment type="caution">
    <text evidence="3">The sequence shown here is derived from an EMBL/GenBank/DDBJ whole genome shotgun (WGS) entry which is preliminary data.</text>
</comment>
<dbReference type="PANTHER" id="PTHR33055">
    <property type="entry name" value="TRANSPOSASE FOR INSERTION SEQUENCE ELEMENT IS1111A"/>
    <property type="match status" value="1"/>
</dbReference>
<dbReference type="InterPro" id="IPR047650">
    <property type="entry name" value="Transpos_IS110"/>
</dbReference>
<feature type="domain" description="Transposase IS116/IS110/IS902 C-terminal" evidence="2">
    <location>
        <begin position="1"/>
        <end position="62"/>
    </location>
</feature>
<sequence>MSRFGSAKAFASRAGVCPGNWESAGKSRAGRSRKGPKWLGACLHACAMAAIRSKDTYLHAQYMRLKPRRGHAKSIKAVQHSIIVSISHMLDSRQPYRDLGGAYFTQLYSPERLAAHHLATLRELGCEVTANPPAERTGWMATSACLPTRSHRSRARRPRRSSSGWMVQG</sequence>
<protein>
    <submittedName>
        <fullName evidence="3">IS110 family transposase</fullName>
    </submittedName>
</protein>
<dbReference type="Pfam" id="PF02371">
    <property type="entry name" value="Transposase_20"/>
    <property type="match status" value="1"/>
</dbReference>
<accession>A0ABT1PT29</accession>
<feature type="region of interest" description="Disordered" evidence="1">
    <location>
        <begin position="147"/>
        <end position="169"/>
    </location>
</feature>
<feature type="compositionally biased region" description="Basic residues" evidence="1">
    <location>
        <begin position="149"/>
        <end position="160"/>
    </location>
</feature>
<dbReference type="InterPro" id="IPR003346">
    <property type="entry name" value="Transposase_20"/>
</dbReference>
<evidence type="ECO:0000313" key="3">
    <source>
        <dbReference type="EMBL" id="MCQ4079715.1"/>
    </source>
</evidence>
<dbReference type="EMBL" id="JANFNG010000002">
    <property type="protein sequence ID" value="MCQ4079715.1"/>
    <property type="molecule type" value="Genomic_DNA"/>
</dbReference>
<evidence type="ECO:0000256" key="1">
    <source>
        <dbReference type="SAM" id="MobiDB-lite"/>
    </source>
</evidence>
<reference evidence="3" key="1">
    <citation type="submission" date="2022-06" db="EMBL/GenBank/DDBJ databases">
        <title>Draft genome sequence of Streptomyces sp. RB6PN25 isolated from peat swamp forest in Thailand.</title>
        <authorList>
            <person name="Duangmal K."/>
            <person name="Klaysubun C."/>
        </authorList>
    </citation>
    <scope>NUCLEOTIDE SEQUENCE</scope>
    <source>
        <strain evidence="3">RB6PN25</strain>
    </source>
</reference>
<evidence type="ECO:0000259" key="2">
    <source>
        <dbReference type="Pfam" id="PF02371"/>
    </source>
</evidence>
<proteinExistence type="predicted"/>
<name>A0ABT1PT29_9ACTN</name>
<organism evidence="3 4">
    <name type="scientific">Streptomyces humicola</name>
    <dbReference type="NCBI Taxonomy" id="2953240"/>
    <lineage>
        <taxon>Bacteria</taxon>
        <taxon>Bacillati</taxon>
        <taxon>Actinomycetota</taxon>
        <taxon>Actinomycetes</taxon>
        <taxon>Kitasatosporales</taxon>
        <taxon>Streptomycetaceae</taxon>
        <taxon>Streptomyces</taxon>
    </lineage>
</organism>
<dbReference type="Proteomes" id="UP001057702">
    <property type="component" value="Unassembled WGS sequence"/>
</dbReference>